<dbReference type="EMBL" id="LYTK01000001">
    <property type="protein sequence ID" value="OBQ72413.1"/>
    <property type="molecule type" value="Genomic_DNA"/>
</dbReference>
<dbReference type="RefSeq" id="WP_056570218.1">
    <property type="nucleotide sequence ID" value="NZ_CP033334.1"/>
</dbReference>
<feature type="region of interest" description="Disordered" evidence="1">
    <location>
        <begin position="53"/>
        <end position="76"/>
    </location>
</feature>
<evidence type="ECO:0000256" key="1">
    <source>
        <dbReference type="SAM" id="MobiDB-lite"/>
    </source>
</evidence>
<dbReference type="Proteomes" id="UP000093737">
    <property type="component" value="Unassembled WGS sequence"/>
</dbReference>
<evidence type="ECO:0000313" key="3">
    <source>
        <dbReference type="Proteomes" id="UP000093737"/>
    </source>
</evidence>
<name>A0A6M7U7H9_RHILI</name>
<reference evidence="2 3" key="1">
    <citation type="submission" date="2016-05" db="EMBL/GenBank/DDBJ databases">
        <authorList>
            <person name="Ramsay J.P."/>
        </authorList>
    </citation>
    <scope>NUCLEOTIDE SEQUENCE [LARGE SCALE GENOMIC DNA]</scope>
    <source>
        <strain evidence="2 3">NZP2042</strain>
    </source>
</reference>
<evidence type="ECO:0000313" key="2">
    <source>
        <dbReference type="EMBL" id="OBQ72413.1"/>
    </source>
</evidence>
<dbReference type="AlphaFoldDB" id="A0A6M7U7H9"/>
<proteinExistence type="predicted"/>
<organism evidence="2 3">
    <name type="scientific">Rhizobium loti</name>
    <name type="common">Mesorhizobium loti</name>
    <dbReference type="NCBI Taxonomy" id="381"/>
    <lineage>
        <taxon>Bacteria</taxon>
        <taxon>Pseudomonadati</taxon>
        <taxon>Pseudomonadota</taxon>
        <taxon>Alphaproteobacteria</taxon>
        <taxon>Hyphomicrobiales</taxon>
        <taxon>Phyllobacteriaceae</taxon>
        <taxon>Mesorhizobium</taxon>
    </lineage>
</organism>
<gene>
    <name evidence="2" type="ORF">A8145_06275</name>
</gene>
<protein>
    <submittedName>
        <fullName evidence="2">Uncharacterized protein</fullName>
    </submittedName>
</protein>
<feature type="compositionally biased region" description="Acidic residues" evidence="1">
    <location>
        <begin position="61"/>
        <end position="70"/>
    </location>
</feature>
<accession>A0A6M7U7H9</accession>
<comment type="caution">
    <text evidence="2">The sequence shown here is derived from an EMBL/GenBank/DDBJ whole genome shotgun (WGS) entry which is preliminary data.</text>
</comment>
<sequence>MAVAKKDQERANYAWMYGAQARKDGKDRAVPEFWQENADAWLQGFDGVAFGDQPKPVSPDMEAEVDEDAVDGPAGT</sequence>